<name>A0A259TVG2_9BACT</name>
<organism evidence="8 9">
    <name type="scientific">Rubricoccus marinus</name>
    <dbReference type="NCBI Taxonomy" id="716817"/>
    <lineage>
        <taxon>Bacteria</taxon>
        <taxon>Pseudomonadati</taxon>
        <taxon>Rhodothermota</taxon>
        <taxon>Rhodothermia</taxon>
        <taxon>Rhodothermales</taxon>
        <taxon>Rubricoccaceae</taxon>
        <taxon>Rubricoccus</taxon>
    </lineage>
</organism>
<protein>
    <recommendedName>
        <fullName evidence="10">Secretin/TonB short N-terminal domain-containing protein</fullName>
    </recommendedName>
</protein>
<dbReference type="Gene3D" id="2.60.40.1120">
    <property type="entry name" value="Carboxypeptidase-like, regulatory domain"/>
    <property type="match status" value="1"/>
</dbReference>
<gene>
    <name evidence="8" type="ORF">BSZ36_01405</name>
</gene>
<dbReference type="Gene3D" id="2.40.170.20">
    <property type="entry name" value="TonB-dependent receptor, beta-barrel domain"/>
    <property type="match status" value="1"/>
</dbReference>
<evidence type="ECO:0000256" key="6">
    <source>
        <dbReference type="ARBA" id="ARBA00023136"/>
    </source>
</evidence>
<dbReference type="PANTHER" id="PTHR30069">
    <property type="entry name" value="TONB-DEPENDENT OUTER MEMBRANE RECEPTOR"/>
    <property type="match status" value="1"/>
</dbReference>
<dbReference type="SUPFAM" id="SSF56935">
    <property type="entry name" value="Porins"/>
    <property type="match status" value="1"/>
</dbReference>
<dbReference type="EMBL" id="MQWB01000001">
    <property type="protein sequence ID" value="OZC01759.1"/>
    <property type="molecule type" value="Genomic_DNA"/>
</dbReference>
<evidence type="ECO:0000256" key="2">
    <source>
        <dbReference type="ARBA" id="ARBA00022448"/>
    </source>
</evidence>
<sequence length="813" mass="84674">MAQSEGAPEAQTLTWDRAPLAEALYAFTEASGVEIVFALRLVRDVRVSGRYTVGEPPGPALGALLAGSGLRAERVRRAQFVLISDPLNLPGLGDDPSLYTGVLEGRVTDAETDEPLWGAHVWLVDLDLGGVADARGEFAVERLPAGRYSVRVSHVGYRTVRVDLDVFPASPQLPPTIRLRPEAVNSSAATVRPSAQPLEPEPGLAVLTPPGSPEAGRPALSIAGPVLGGDLLGGLSLVPGVSRAGGASGPLTLRGADPGRALVVRDGVPIYGENASFQPEALQSARLHNGPLPVELDGGAGVLELTTRAPGPDARGVLAGGLGGVRGVVSAPLAPTLGAQVGWGRPGPSDLPLASARAEAGALVIDPRGWRGEADAARRAWDAEAKLTWTPRPAQTVEAGAYRSGTRLGADLLSGPAPASWEIRSASTAANVRYDGLVDDRTFASGLAYLTRASGDEETPGLATQTAITEGGLRAEVDHAPSLTHQVRLGAHAAVREVSADQGVRLRQRLTEAAVYARDTWKPSARLELRPGVRLALVGTRAVAEPRLQARWSAVPKRLDLRAGLARQTQAVHRLHGYASGANAPRDLAATRWLLASGGIAPAVTWLGGLGAEWRPSDDVAFSADLFVRTARDVRLARGLAVQEPPVEAASLAALFPAHRERAVGLDLAAGVRRQTWALQGGLSLARAEVRREAPEASGAVRPWRASRYSRPVSFSVAGEKTLGLATLGARLDLESARPGARGDRDAPEARLTLGADAQTEAFGVTWILGARAETRLRGDGPLASGGLPPGAPLALGALGPAVVPGVRLVARW</sequence>
<evidence type="ECO:0000313" key="8">
    <source>
        <dbReference type="EMBL" id="OZC01759.1"/>
    </source>
</evidence>
<dbReference type="PANTHER" id="PTHR30069:SF29">
    <property type="entry name" value="HEMOGLOBIN AND HEMOGLOBIN-HAPTOGLOBIN-BINDING PROTEIN 1-RELATED"/>
    <property type="match status" value="1"/>
</dbReference>
<dbReference type="AlphaFoldDB" id="A0A259TVG2"/>
<evidence type="ECO:0000256" key="5">
    <source>
        <dbReference type="ARBA" id="ARBA00022729"/>
    </source>
</evidence>
<dbReference type="InterPro" id="IPR039426">
    <property type="entry name" value="TonB-dep_rcpt-like"/>
</dbReference>
<dbReference type="InterPro" id="IPR008969">
    <property type="entry name" value="CarboxyPept-like_regulatory"/>
</dbReference>
<evidence type="ECO:0000256" key="7">
    <source>
        <dbReference type="ARBA" id="ARBA00023237"/>
    </source>
</evidence>
<keyword evidence="4" id="KW-0812">Transmembrane</keyword>
<keyword evidence="7" id="KW-0998">Cell outer membrane</keyword>
<dbReference type="InterPro" id="IPR036942">
    <property type="entry name" value="Beta-barrel_TonB_sf"/>
</dbReference>
<dbReference type="Pfam" id="PF13715">
    <property type="entry name" value="CarbopepD_reg_2"/>
    <property type="match status" value="1"/>
</dbReference>
<keyword evidence="9" id="KW-1185">Reference proteome</keyword>
<dbReference type="GO" id="GO:0009279">
    <property type="term" value="C:cell outer membrane"/>
    <property type="evidence" value="ECO:0007669"/>
    <property type="project" value="UniProtKB-SubCell"/>
</dbReference>
<dbReference type="InParanoid" id="A0A259TVG2"/>
<dbReference type="GO" id="GO:0044718">
    <property type="term" value="P:siderophore transmembrane transport"/>
    <property type="evidence" value="ECO:0007669"/>
    <property type="project" value="TreeGrafter"/>
</dbReference>
<evidence type="ECO:0008006" key="10">
    <source>
        <dbReference type="Google" id="ProtNLM"/>
    </source>
</evidence>
<keyword evidence="2" id="KW-0813">Transport</keyword>
<keyword evidence="6" id="KW-0472">Membrane</keyword>
<comment type="subcellular location">
    <subcellularLocation>
        <location evidence="1">Cell outer membrane</location>
        <topology evidence="1">Multi-pass membrane protein</topology>
    </subcellularLocation>
</comment>
<keyword evidence="3" id="KW-1134">Transmembrane beta strand</keyword>
<accession>A0A259TVG2</accession>
<evidence type="ECO:0000256" key="4">
    <source>
        <dbReference type="ARBA" id="ARBA00022692"/>
    </source>
</evidence>
<comment type="caution">
    <text evidence="8">The sequence shown here is derived from an EMBL/GenBank/DDBJ whole genome shotgun (WGS) entry which is preliminary data.</text>
</comment>
<dbReference type="Gene3D" id="3.55.50.30">
    <property type="match status" value="1"/>
</dbReference>
<evidence type="ECO:0000256" key="1">
    <source>
        <dbReference type="ARBA" id="ARBA00004571"/>
    </source>
</evidence>
<dbReference type="Proteomes" id="UP000216446">
    <property type="component" value="Unassembled WGS sequence"/>
</dbReference>
<dbReference type="GO" id="GO:0015344">
    <property type="term" value="F:siderophore uptake transmembrane transporter activity"/>
    <property type="evidence" value="ECO:0007669"/>
    <property type="project" value="TreeGrafter"/>
</dbReference>
<evidence type="ECO:0000256" key="3">
    <source>
        <dbReference type="ARBA" id="ARBA00022452"/>
    </source>
</evidence>
<dbReference type="SUPFAM" id="SSF49464">
    <property type="entry name" value="Carboxypeptidase regulatory domain-like"/>
    <property type="match status" value="1"/>
</dbReference>
<keyword evidence="5" id="KW-0732">Signal</keyword>
<proteinExistence type="predicted"/>
<reference evidence="8 9" key="1">
    <citation type="submission" date="2016-11" db="EMBL/GenBank/DDBJ databases">
        <title>Study of marine rhodopsin-containing bacteria.</title>
        <authorList>
            <person name="Yoshizawa S."/>
            <person name="Kumagai Y."/>
            <person name="Kogure K."/>
        </authorList>
    </citation>
    <scope>NUCLEOTIDE SEQUENCE [LARGE SCALE GENOMIC DNA]</scope>
    <source>
        <strain evidence="8 9">SG-29</strain>
    </source>
</reference>
<evidence type="ECO:0000313" key="9">
    <source>
        <dbReference type="Proteomes" id="UP000216446"/>
    </source>
</evidence>